<reference evidence="2 5" key="2">
    <citation type="submission" date="2020-08" db="EMBL/GenBank/DDBJ databases">
        <title>Genomic Encyclopedia of Type Strains, Phase IV (KMG-IV): sequencing the most valuable type-strain genomes for metagenomic binning, comparative biology and taxonomic classification.</title>
        <authorList>
            <person name="Goeker M."/>
        </authorList>
    </citation>
    <scope>NUCLEOTIDE SEQUENCE [LARGE SCALE GENOMIC DNA]</scope>
    <source>
        <strain evidence="2 5">DSM 12421</strain>
    </source>
</reference>
<dbReference type="EMBL" id="CP045484">
    <property type="protein sequence ID" value="QGR18232.1"/>
    <property type="molecule type" value="Genomic_DNA"/>
</dbReference>
<accession>A0A650CKE5</accession>
<organism evidence="3 4">
    <name type="scientific">Sulfurisphaera ohwakuensis</name>
    <dbReference type="NCBI Taxonomy" id="69656"/>
    <lineage>
        <taxon>Archaea</taxon>
        <taxon>Thermoproteota</taxon>
        <taxon>Thermoprotei</taxon>
        <taxon>Sulfolobales</taxon>
        <taxon>Sulfolobaceae</taxon>
        <taxon>Sulfurisphaera</taxon>
    </lineage>
</organism>
<dbReference type="EMBL" id="JACHFY010000052">
    <property type="protein sequence ID" value="MBB5255212.1"/>
    <property type="molecule type" value="Genomic_DNA"/>
</dbReference>
<feature type="transmembrane region" description="Helical" evidence="1">
    <location>
        <begin position="45"/>
        <end position="65"/>
    </location>
</feature>
<reference evidence="3 4" key="1">
    <citation type="submission" date="2019-10" db="EMBL/GenBank/DDBJ databases">
        <title>Genome Sequences from Six Type Strain Members of the Archaeal Family Sulfolobaceae: Acidianus ambivalens, Acidianus infernus, Metallosphaera prunae, Stygiolobus azoricus, Sulfolobus metallicus, and Sulfurisphaera ohwakuensis.</title>
        <authorList>
            <person name="Counts J.A."/>
            <person name="Kelly R.M."/>
        </authorList>
    </citation>
    <scope>NUCLEOTIDE SEQUENCE [LARGE SCALE GENOMIC DNA]</scope>
    <source>
        <strain evidence="3 4">TA-1</strain>
    </source>
</reference>
<dbReference type="GeneID" id="42802444"/>
<sequence length="67" mass="7735">MLFTDMTGYKWIIPNFLWPYLIFIGVSGLAIVYRESVKKAITNPIILLLLAFLRVSLTIMVWVAVNF</sequence>
<gene>
    <name evidence="3" type="ORF">D1869_14325</name>
    <name evidence="2" type="ORF">HNQ62_002987</name>
</gene>
<keyword evidence="1" id="KW-0812">Transmembrane</keyword>
<evidence type="ECO:0000313" key="3">
    <source>
        <dbReference type="EMBL" id="QGR18232.1"/>
    </source>
</evidence>
<dbReference type="Proteomes" id="UP000427373">
    <property type="component" value="Chromosome"/>
</dbReference>
<name>A0A650CKE5_SULOH</name>
<evidence type="ECO:0000313" key="2">
    <source>
        <dbReference type="EMBL" id="MBB5255212.1"/>
    </source>
</evidence>
<evidence type="ECO:0000313" key="5">
    <source>
        <dbReference type="Proteomes" id="UP000582213"/>
    </source>
</evidence>
<feature type="transmembrane region" description="Helical" evidence="1">
    <location>
        <begin position="12"/>
        <end position="33"/>
    </location>
</feature>
<keyword evidence="4" id="KW-1185">Reference proteome</keyword>
<dbReference type="AlphaFoldDB" id="A0A650CKE5"/>
<proteinExistence type="predicted"/>
<dbReference type="KEGG" id="soh:D1869_14325"/>
<protein>
    <submittedName>
        <fullName evidence="3">Uncharacterized protein</fullName>
    </submittedName>
</protein>
<evidence type="ECO:0000313" key="4">
    <source>
        <dbReference type="Proteomes" id="UP000427373"/>
    </source>
</evidence>
<dbReference type="RefSeq" id="WP_156015722.1">
    <property type="nucleotide sequence ID" value="NZ_CP045484.1"/>
</dbReference>
<keyword evidence="1" id="KW-0472">Membrane</keyword>
<keyword evidence="1" id="KW-1133">Transmembrane helix</keyword>
<evidence type="ECO:0000256" key="1">
    <source>
        <dbReference type="SAM" id="Phobius"/>
    </source>
</evidence>
<dbReference type="Proteomes" id="UP000582213">
    <property type="component" value="Unassembled WGS sequence"/>
</dbReference>